<evidence type="ECO:0000256" key="4">
    <source>
        <dbReference type="SAM" id="MobiDB-lite"/>
    </source>
</evidence>
<dbReference type="GO" id="GO:0003684">
    <property type="term" value="F:damaged DNA binding"/>
    <property type="evidence" value="ECO:0007669"/>
    <property type="project" value="TreeGrafter"/>
</dbReference>
<keyword evidence="2" id="KW-0227">DNA damage</keyword>
<evidence type="ECO:0000256" key="3">
    <source>
        <dbReference type="ARBA" id="ARBA00023242"/>
    </source>
</evidence>
<accession>A0A195FER5</accession>
<evidence type="ECO:0000259" key="5">
    <source>
        <dbReference type="Pfam" id="PF08573"/>
    </source>
</evidence>
<feature type="compositionally biased region" description="Polar residues" evidence="4">
    <location>
        <begin position="79"/>
        <end position="90"/>
    </location>
</feature>
<evidence type="ECO:0000313" key="6">
    <source>
        <dbReference type="EMBL" id="KYN39165.1"/>
    </source>
</evidence>
<dbReference type="InterPro" id="IPR033316">
    <property type="entry name" value="RBBP8-like"/>
</dbReference>
<comment type="subcellular location">
    <subcellularLocation>
        <location evidence="1">Nucleus</location>
    </subcellularLocation>
</comment>
<evidence type="ECO:0000256" key="1">
    <source>
        <dbReference type="ARBA" id="ARBA00004123"/>
    </source>
</evidence>
<dbReference type="PANTHER" id="PTHR15107">
    <property type="entry name" value="RETINOBLASTOMA BINDING PROTEIN 8"/>
    <property type="match status" value="1"/>
</dbReference>
<keyword evidence="6" id="KW-0540">Nuclease</keyword>
<name>A0A195FER5_9HYME</name>
<protein>
    <submittedName>
        <fullName evidence="6">DNA endonuclease RBBP8</fullName>
    </submittedName>
</protein>
<organism evidence="6 7">
    <name type="scientific">Trachymyrmex septentrionalis</name>
    <dbReference type="NCBI Taxonomy" id="34720"/>
    <lineage>
        <taxon>Eukaryota</taxon>
        <taxon>Metazoa</taxon>
        <taxon>Ecdysozoa</taxon>
        <taxon>Arthropoda</taxon>
        <taxon>Hexapoda</taxon>
        <taxon>Insecta</taxon>
        <taxon>Pterygota</taxon>
        <taxon>Neoptera</taxon>
        <taxon>Endopterygota</taxon>
        <taxon>Hymenoptera</taxon>
        <taxon>Apocrita</taxon>
        <taxon>Aculeata</taxon>
        <taxon>Formicoidea</taxon>
        <taxon>Formicidae</taxon>
        <taxon>Myrmicinae</taxon>
        <taxon>Trachymyrmex</taxon>
    </lineage>
</organism>
<dbReference type="GO" id="GO:0004519">
    <property type="term" value="F:endonuclease activity"/>
    <property type="evidence" value="ECO:0007669"/>
    <property type="project" value="UniProtKB-KW"/>
</dbReference>
<feature type="region of interest" description="Disordered" evidence="4">
    <location>
        <begin position="69"/>
        <end position="90"/>
    </location>
</feature>
<sequence>MSIILQFNCLTQNETARKAMESYVEILQKAFEHYQNLWENYIKLQEKYKQCNALHSSSQVTIDTKIKNEATSQQSQQSNNADGQENNSTPSYIPLLRLVTNSIDLNSDTKPSLSDTSEFLHKDTNENNRPESPIFSKICAKTGAKSAKKLRLSKMLCSDSTSDMKTHHGEKVSSKYDHKLEISTTHHVETTFLPDGKRLKQSRLAFHPVKSNENTILASSIHKHKPASRLYNVEQSFTEENSIVNAKEISTKNTSITASTEKSATNNSTEISEDVIEVSPTQRNITSKVKRRLKLKRKNLARLIIKNSPNKNKYLNHRPDPSVVPEIINVDFGLCPSPKYTSTQIDDDKSLMNTTVNTAKDKVSTHYLSPIKIDNKTNVQIKKSIEAQKEDLLLIQNLNKDFAYEDEFFDVPVTTKKNDMDNLKDEIRSDDSENKPPEKKMLNKFNVFPKRKADVSEQLNMRCKADREKLNGLDCWECRKYYQNLSLSKEELKKRLNQCSRHRHKYERPSTPEGFWDPEFPETLSCIYQQEN</sequence>
<reference evidence="6 7" key="1">
    <citation type="submission" date="2016-03" db="EMBL/GenBank/DDBJ databases">
        <title>Trachymyrmex septentrionalis WGS genome.</title>
        <authorList>
            <person name="Nygaard S."/>
            <person name="Hu H."/>
            <person name="Boomsma J."/>
            <person name="Zhang G."/>
        </authorList>
    </citation>
    <scope>NUCLEOTIDE SEQUENCE [LARGE SCALE GENOMIC DNA]</scope>
    <source>
        <strain evidence="6">Tsep2-gDNA-1</strain>
        <tissue evidence="6">Whole body</tissue>
    </source>
</reference>
<dbReference type="GO" id="GO:0010792">
    <property type="term" value="P:DNA double-strand break processing involved in repair via single-strand annealing"/>
    <property type="evidence" value="ECO:0007669"/>
    <property type="project" value="TreeGrafter"/>
</dbReference>
<keyword evidence="6" id="KW-0378">Hydrolase</keyword>
<dbReference type="KEGG" id="tsep:108748735"/>
<gene>
    <name evidence="6" type="ORF">ALC56_06591</name>
</gene>
<dbReference type="Proteomes" id="UP000078541">
    <property type="component" value="Unassembled WGS sequence"/>
</dbReference>
<dbReference type="InterPro" id="IPR013882">
    <property type="entry name" value="Ctp1_C"/>
</dbReference>
<dbReference type="Pfam" id="PF08573">
    <property type="entry name" value="SAE2"/>
    <property type="match status" value="1"/>
</dbReference>
<evidence type="ECO:0000313" key="7">
    <source>
        <dbReference type="Proteomes" id="UP000078541"/>
    </source>
</evidence>
<dbReference type="PANTHER" id="PTHR15107:SF0">
    <property type="entry name" value="DNA ENDONUCLEASE ACTIVATOR CTP1 C-TERMINAL DOMAIN-CONTAINING PROTEIN"/>
    <property type="match status" value="1"/>
</dbReference>
<keyword evidence="6" id="KW-0255">Endonuclease</keyword>
<feature type="domain" description="DNA endonuclease activator Ctp1 C-terminal" evidence="5">
    <location>
        <begin position="489"/>
        <end position="523"/>
    </location>
</feature>
<evidence type="ECO:0000256" key="2">
    <source>
        <dbReference type="ARBA" id="ARBA00022763"/>
    </source>
</evidence>
<dbReference type="STRING" id="34720.A0A195FER5"/>
<dbReference type="GO" id="GO:0005634">
    <property type="term" value="C:nucleus"/>
    <property type="evidence" value="ECO:0007669"/>
    <property type="project" value="UniProtKB-SubCell"/>
</dbReference>
<dbReference type="OrthoDB" id="5801062at2759"/>
<dbReference type="AlphaFoldDB" id="A0A195FER5"/>
<keyword evidence="3" id="KW-0539">Nucleus</keyword>
<keyword evidence="7" id="KW-1185">Reference proteome</keyword>
<proteinExistence type="predicted"/>
<dbReference type="EMBL" id="KQ981625">
    <property type="protein sequence ID" value="KYN39165.1"/>
    <property type="molecule type" value="Genomic_DNA"/>
</dbReference>